<proteinExistence type="predicted"/>
<keyword evidence="1" id="KW-0472">Membrane</keyword>
<name>A0AA39UWV7_9AGAR</name>
<feature type="transmembrane region" description="Helical" evidence="1">
    <location>
        <begin position="240"/>
        <end position="261"/>
    </location>
</feature>
<evidence type="ECO:0000256" key="1">
    <source>
        <dbReference type="SAM" id="Phobius"/>
    </source>
</evidence>
<protein>
    <submittedName>
        <fullName evidence="2">Uncharacterized protein</fullName>
    </submittedName>
</protein>
<feature type="transmembrane region" description="Helical" evidence="1">
    <location>
        <begin position="208"/>
        <end position="228"/>
    </location>
</feature>
<comment type="caution">
    <text evidence="2">The sequence shown here is derived from an EMBL/GenBank/DDBJ whole genome shotgun (WGS) entry which is preliminary data.</text>
</comment>
<dbReference type="AlphaFoldDB" id="A0AA39UWV7"/>
<evidence type="ECO:0000313" key="3">
    <source>
        <dbReference type="Proteomes" id="UP001175228"/>
    </source>
</evidence>
<feature type="transmembrane region" description="Helical" evidence="1">
    <location>
        <begin position="136"/>
        <end position="160"/>
    </location>
</feature>
<feature type="transmembrane region" description="Helical" evidence="1">
    <location>
        <begin position="267"/>
        <end position="287"/>
    </location>
</feature>
<feature type="transmembrane region" description="Helical" evidence="1">
    <location>
        <begin position="55"/>
        <end position="77"/>
    </location>
</feature>
<keyword evidence="3" id="KW-1185">Reference proteome</keyword>
<keyword evidence="1" id="KW-1133">Transmembrane helix</keyword>
<feature type="transmembrane region" description="Helical" evidence="1">
    <location>
        <begin position="167"/>
        <end position="188"/>
    </location>
</feature>
<reference evidence="2" key="1">
    <citation type="submission" date="2023-06" db="EMBL/GenBank/DDBJ databases">
        <authorList>
            <consortium name="Lawrence Berkeley National Laboratory"/>
            <person name="Ahrendt S."/>
            <person name="Sahu N."/>
            <person name="Indic B."/>
            <person name="Wong-Bajracharya J."/>
            <person name="Merenyi Z."/>
            <person name="Ke H.-M."/>
            <person name="Monk M."/>
            <person name="Kocsube S."/>
            <person name="Drula E."/>
            <person name="Lipzen A."/>
            <person name="Balint B."/>
            <person name="Henrissat B."/>
            <person name="Andreopoulos B."/>
            <person name="Martin F.M."/>
            <person name="Harder C.B."/>
            <person name="Rigling D."/>
            <person name="Ford K.L."/>
            <person name="Foster G.D."/>
            <person name="Pangilinan J."/>
            <person name="Papanicolaou A."/>
            <person name="Barry K."/>
            <person name="LaButti K."/>
            <person name="Viragh M."/>
            <person name="Koriabine M."/>
            <person name="Yan M."/>
            <person name="Riley R."/>
            <person name="Champramary S."/>
            <person name="Plett K.L."/>
            <person name="Tsai I.J."/>
            <person name="Slot J."/>
            <person name="Sipos G."/>
            <person name="Plett J."/>
            <person name="Nagy L.G."/>
            <person name="Grigoriev I.V."/>
        </authorList>
    </citation>
    <scope>NUCLEOTIDE SEQUENCE</scope>
    <source>
        <strain evidence="2">HWK02</strain>
    </source>
</reference>
<accession>A0AA39UWV7</accession>
<dbReference type="Proteomes" id="UP001175228">
    <property type="component" value="Unassembled WGS sequence"/>
</dbReference>
<organism evidence="2 3">
    <name type="scientific">Armillaria luteobubalina</name>
    <dbReference type="NCBI Taxonomy" id="153913"/>
    <lineage>
        <taxon>Eukaryota</taxon>
        <taxon>Fungi</taxon>
        <taxon>Dikarya</taxon>
        <taxon>Basidiomycota</taxon>
        <taxon>Agaricomycotina</taxon>
        <taxon>Agaricomycetes</taxon>
        <taxon>Agaricomycetidae</taxon>
        <taxon>Agaricales</taxon>
        <taxon>Marasmiineae</taxon>
        <taxon>Physalacriaceae</taxon>
        <taxon>Armillaria</taxon>
    </lineage>
</organism>
<dbReference type="EMBL" id="JAUEPU010000007">
    <property type="protein sequence ID" value="KAK0501044.1"/>
    <property type="molecule type" value="Genomic_DNA"/>
</dbReference>
<evidence type="ECO:0000313" key="2">
    <source>
        <dbReference type="EMBL" id="KAK0501044.1"/>
    </source>
</evidence>
<sequence>MSFPMQIIGYCCDIEYHITRSVTSLMAAQANIPPDVPDPNEALTFYKLDAQLNSVILYSLLHGIYTGIIVVTLGNMINMDKSRSTGRAMITTIILLYISTTIAFAFTWSYIHSMLVVHGQTLWTKYILYQNPGVDITIGATTAGVFSTLLADSTMVWRCWVMWGRRWLTVLLPGLLLVSHTVFKIIAISRHYVYPDGYMVEYVLCSSFTLASTLWCTLLIICRIVILVQPSRLGAYRRVIEILVESSALYAISLILFVAFYARNDAIFYYFDVLSAIARGIAPTFLVGRVAAGHARPDESWQGGIIEPSLRFATESRDRHSQQDVMTTLIDDREAQLEINDASGRYMLEGSQEDTANEGVICEDVITERTAAGRFMNESPVRGDDRAADLVTR</sequence>
<feature type="transmembrane region" description="Helical" evidence="1">
    <location>
        <begin position="89"/>
        <end position="111"/>
    </location>
</feature>
<keyword evidence="1" id="KW-0812">Transmembrane</keyword>
<gene>
    <name evidence="2" type="ORF">EDD18DRAFT_788412</name>
</gene>